<dbReference type="SUPFAM" id="SSF52540">
    <property type="entry name" value="P-loop containing nucleoside triphosphate hydrolases"/>
    <property type="match status" value="1"/>
</dbReference>
<dbReference type="PANTHER" id="PTHR10513">
    <property type="entry name" value="DEOXYNUCLEOSIDE KINASE"/>
    <property type="match status" value="1"/>
</dbReference>
<reference evidence="2" key="1">
    <citation type="journal article" date="2020" name="Nature">
        <title>Giant virus diversity and host interactions through global metagenomics.</title>
        <authorList>
            <person name="Schulz F."/>
            <person name="Roux S."/>
            <person name="Paez-Espino D."/>
            <person name="Jungbluth S."/>
            <person name="Walsh D.A."/>
            <person name="Denef V.J."/>
            <person name="McMahon K.D."/>
            <person name="Konstantinidis K.T."/>
            <person name="Eloe-Fadrosh E.A."/>
            <person name="Kyrpides N.C."/>
            <person name="Woyke T."/>
        </authorList>
    </citation>
    <scope>NUCLEOTIDE SEQUENCE</scope>
    <source>
        <strain evidence="2">GVMAG-M-3300024302-11</strain>
    </source>
</reference>
<dbReference type="InterPro" id="IPR002624">
    <property type="entry name" value="DCK/DGK"/>
</dbReference>
<evidence type="ECO:0000259" key="1">
    <source>
        <dbReference type="Pfam" id="PF01712"/>
    </source>
</evidence>
<evidence type="ECO:0000313" key="2">
    <source>
        <dbReference type="EMBL" id="QHT96289.1"/>
    </source>
</evidence>
<dbReference type="InterPro" id="IPR027417">
    <property type="entry name" value="P-loop_NTPase"/>
</dbReference>
<accession>A0A6C0IUA8</accession>
<dbReference type="PIRSF" id="PIRSF000705">
    <property type="entry name" value="DNK"/>
    <property type="match status" value="1"/>
</dbReference>
<dbReference type="InterPro" id="IPR031314">
    <property type="entry name" value="DNK_dom"/>
</dbReference>
<dbReference type="PANTHER" id="PTHR10513:SF35">
    <property type="entry name" value="DEOXYADENOSINE KINASE"/>
    <property type="match status" value="1"/>
</dbReference>
<dbReference type="AlphaFoldDB" id="A0A6C0IUA8"/>
<proteinExistence type="predicted"/>
<dbReference type="GO" id="GO:0005737">
    <property type="term" value="C:cytoplasm"/>
    <property type="evidence" value="ECO:0007669"/>
    <property type="project" value="TreeGrafter"/>
</dbReference>
<dbReference type="EMBL" id="MN740255">
    <property type="protein sequence ID" value="QHT96289.1"/>
    <property type="molecule type" value="Genomic_DNA"/>
</dbReference>
<dbReference type="Pfam" id="PF01712">
    <property type="entry name" value="dNK"/>
    <property type="match status" value="1"/>
</dbReference>
<dbReference type="Gene3D" id="3.40.50.300">
    <property type="entry name" value="P-loop containing nucleotide triphosphate hydrolases"/>
    <property type="match status" value="1"/>
</dbReference>
<dbReference type="CDD" id="cd01673">
    <property type="entry name" value="dNK"/>
    <property type="match status" value="1"/>
</dbReference>
<dbReference type="InterPro" id="IPR050566">
    <property type="entry name" value="Deoxyribonucleoside_kinase"/>
</dbReference>
<name>A0A6C0IUA8_9ZZZZ</name>
<feature type="domain" description="Deoxynucleoside kinase" evidence="1">
    <location>
        <begin position="3"/>
        <end position="206"/>
    </location>
</feature>
<dbReference type="GO" id="GO:0019136">
    <property type="term" value="F:deoxynucleoside kinase activity"/>
    <property type="evidence" value="ECO:0007669"/>
    <property type="project" value="InterPro"/>
</dbReference>
<protein>
    <recommendedName>
        <fullName evidence="1">Deoxynucleoside kinase domain-containing protein</fullName>
    </recommendedName>
</protein>
<dbReference type="GO" id="GO:0005524">
    <property type="term" value="F:ATP binding"/>
    <property type="evidence" value="ECO:0007669"/>
    <property type="project" value="InterPro"/>
</dbReference>
<sequence length="214" mass="25573">MIVSIEGNIGSGKSTVLEILREYFKDNKKVFFVDEPVSEWNNIKDGDKTILELFYENKEKYSFSFQILAYITRLRKLLEAIDDKSNEIIICERSIYTDKFVFAKMLYQQGYINEIEWQSYNYWFDTFKEKTNVDSIIYINTEPSICFDRIKKRNRNGESSIPIEYLNHCHLLHQDWLHENKKDNIIHFDGNIELGKDNQPEYINQLNVFMNSQC</sequence>
<organism evidence="2">
    <name type="scientific">viral metagenome</name>
    <dbReference type="NCBI Taxonomy" id="1070528"/>
    <lineage>
        <taxon>unclassified sequences</taxon>
        <taxon>metagenomes</taxon>
        <taxon>organismal metagenomes</taxon>
    </lineage>
</organism>